<dbReference type="eggNOG" id="ENOG5032W1W">
    <property type="taxonomic scope" value="Bacteria"/>
</dbReference>
<dbReference type="AlphaFoldDB" id="A0A0A2UNW5"/>
<dbReference type="EMBL" id="AVBG01000018">
    <property type="protein sequence ID" value="KGP89962.1"/>
    <property type="molecule type" value="Genomic_DNA"/>
</dbReference>
<keyword evidence="2" id="KW-1185">Reference proteome</keyword>
<dbReference type="Proteomes" id="UP000030153">
    <property type="component" value="Unassembled WGS sequence"/>
</dbReference>
<accession>A0A0A2UNW5</accession>
<dbReference type="RefSeq" id="WP_036787028.1">
    <property type="nucleotide sequence ID" value="NZ_AVBG01000018.1"/>
</dbReference>
<gene>
    <name evidence="1" type="ORF">N780_07725</name>
</gene>
<protein>
    <submittedName>
        <fullName evidence="1">Uncharacterized protein</fullName>
    </submittedName>
</protein>
<dbReference type="OrthoDB" id="2691582at2"/>
<reference evidence="1 2" key="1">
    <citation type="submission" date="2013-08" db="EMBL/GenBank/DDBJ databases">
        <title>Genome of Pontibacillus chungwhensis.</title>
        <authorList>
            <person name="Wang Q."/>
            <person name="Wang G."/>
        </authorList>
    </citation>
    <scope>NUCLEOTIDE SEQUENCE [LARGE SCALE GENOMIC DNA]</scope>
    <source>
        <strain evidence="1 2">BH030062</strain>
    </source>
</reference>
<comment type="caution">
    <text evidence="1">The sequence shown here is derived from an EMBL/GenBank/DDBJ whole genome shotgun (WGS) entry which is preliminary data.</text>
</comment>
<evidence type="ECO:0000313" key="1">
    <source>
        <dbReference type="EMBL" id="KGP89962.1"/>
    </source>
</evidence>
<evidence type="ECO:0000313" key="2">
    <source>
        <dbReference type="Proteomes" id="UP000030153"/>
    </source>
</evidence>
<organism evidence="1 2">
    <name type="scientific">Pontibacillus chungwhensis BH030062</name>
    <dbReference type="NCBI Taxonomy" id="1385513"/>
    <lineage>
        <taxon>Bacteria</taxon>
        <taxon>Bacillati</taxon>
        <taxon>Bacillota</taxon>
        <taxon>Bacilli</taxon>
        <taxon>Bacillales</taxon>
        <taxon>Bacillaceae</taxon>
        <taxon>Pontibacillus</taxon>
    </lineage>
</organism>
<name>A0A0A2UNW5_9BACI</name>
<proteinExistence type="predicted"/>
<sequence length="75" mass="8803">MILCKWQDFTTDTETYTLELFEESLGDEFKAMMLEDGQDIPSFIWTTNNVVMIKQNARMYKDISFVKIPRNPVCA</sequence>